<proteinExistence type="predicted"/>
<gene>
    <name evidence="1" type="ORF">GCM10022255_060850</name>
</gene>
<accession>A0ABP8DFN4</accession>
<evidence type="ECO:0000313" key="1">
    <source>
        <dbReference type="EMBL" id="GAA4254784.1"/>
    </source>
</evidence>
<dbReference type="RefSeq" id="WP_345131786.1">
    <property type="nucleotide sequence ID" value="NZ_BAABAT010000019.1"/>
</dbReference>
<dbReference type="EMBL" id="BAABAT010000019">
    <property type="protein sequence ID" value="GAA4254784.1"/>
    <property type="molecule type" value="Genomic_DNA"/>
</dbReference>
<sequence>MDADRSRKRQSWVSSALVLAGLLLFVAGQRWLALAAMFVVALIVSNMQRERREREREERERDDEDY</sequence>
<keyword evidence="2" id="KW-1185">Reference proteome</keyword>
<reference evidence="2" key="1">
    <citation type="journal article" date="2019" name="Int. J. Syst. Evol. Microbiol.">
        <title>The Global Catalogue of Microorganisms (GCM) 10K type strain sequencing project: providing services to taxonomists for standard genome sequencing and annotation.</title>
        <authorList>
            <consortium name="The Broad Institute Genomics Platform"/>
            <consortium name="The Broad Institute Genome Sequencing Center for Infectious Disease"/>
            <person name="Wu L."/>
            <person name="Ma J."/>
        </authorList>
    </citation>
    <scope>NUCLEOTIDE SEQUENCE [LARGE SCALE GENOMIC DNA]</scope>
    <source>
        <strain evidence="2">JCM 17441</strain>
    </source>
</reference>
<evidence type="ECO:0000313" key="2">
    <source>
        <dbReference type="Proteomes" id="UP001500620"/>
    </source>
</evidence>
<organism evidence="1 2">
    <name type="scientific">Dactylosporangium darangshiense</name>
    <dbReference type="NCBI Taxonomy" id="579108"/>
    <lineage>
        <taxon>Bacteria</taxon>
        <taxon>Bacillati</taxon>
        <taxon>Actinomycetota</taxon>
        <taxon>Actinomycetes</taxon>
        <taxon>Micromonosporales</taxon>
        <taxon>Micromonosporaceae</taxon>
        <taxon>Dactylosporangium</taxon>
    </lineage>
</organism>
<dbReference type="Proteomes" id="UP001500620">
    <property type="component" value="Unassembled WGS sequence"/>
</dbReference>
<name>A0ABP8DFN4_9ACTN</name>
<comment type="caution">
    <text evidence="1">The sequence shown here is derived from an EMBL/GenBank/DDBJ whole genome shotgun (WGS) entry which is preliminary data.</text>
</comment>
<protein>
    <submittedName>
        <fullName evidence="1">Uncharacterized protein</fullName>
    </submittedName>
</protein>